<accession>A0A0C9YBE4</accession>
<reference evidence="2 3" key="1">
    <citation type="submission" date="2014-04" db="EMBL/GenBank/DDBJ databases">
        <authorList>
            <consortium name="DOE Joint Genome Institute"/>
            <person name="Kuo A."/>
            <person name="Kohler A."/>
            <person name="Nagy L.G."/>
            <person name="Floudas D."/>
            <person name="Copeland A."/>
            <person name="Barry K.W."/>
            <person name="Cichocki N."/>
            <person name="Veneault-Fourrey C."/>
            <person name="LaButti K."/>
            <person name="Lindquist E.A."/>
            <person name="Lipzen A."/>
            <person name="Lundell T."/>
            <person name="Morin E."/>
            <person name="Murat C."/>
            <person name="Sun H."/>
            <person name="Tunlid A."/>
            <person name="Henrissat B."/>
            <person name="Grigoriev I.V."/>
            <person name="Hibbett D.S."/>
            <person name="Martin F."/>
            <person name="Nordberg H.P."/>
            <person name="Cantor M.N."/>
            <person name="Hua S.X."/>
        </authorList>
    </citation>
    <scope>NUCLEOTIDE SEQUENCE [LARGE SCALE GENOMIC DNA]</scope>
    <source>
        <strain evidence="2 3">LaAM-08-1</strain>
    </source>
</reference>
<dbReference type="AlphaFoldDB" id="A0A0C9YBE4"/>
<protein>
    <recommendedName>
        <fullName evidence="4">Long chronological lifespan protein 2</fullName>
    </recommendedName>
</protein>
<keyword evidence="3" id="KW-1185">Reference proteome</keyword>
<name>A0A0C9YBE4_9AGAR</name>
<feature type="chain" id="PRO_5002217411" description="Long chronological lifespan protein 2" evidence="1">
    <location>
        <begin position="21"/>
        <end position="102"/>
    </location>
</feature>
<dbReference type="EMBL" id="KN838546">
    <property type="protein sequence ID" value="KIK07577.1"/>
    <property type="molecule type" value="Genomic_DNA"/>
</dbReference>
<sequence length="102" mass="10431">MHKFTSSLGLFLAMVSLAVAAPSPAESSVPATLVRANGALLITAAASPSANEAGHRSALEPDSSEGCLPPDEWCPPNRVCCGGFCTFGRLCPDSNKVLTEGV</sequence>
<gene>
    <name evidence="2" type="ORF">K443DRAFT_86677</name>
</gene>
<feature type="signal peptide" evidence="1">
    <location>
        <begin position="1"/>
        <end position="20"/>
    </location>
</feature>
<dbReference type="Proteomes" id="UP000054477">
    <property type="component" value="Unassembled WGS sequence"/>
</dbReference>
<proteinExistence type="predicted"/>
<organism evidence="2 3">
    <name type="scientific">Laccaria amethystina LaAM-08-1</name>
    <dbReference type="NCBI Taxonomy" id="1095629"/>
    <lineage>
        <taxon>Eukaryota</taxon>
        <taxon>Fungi</taxon>
        <taxon>Dikarya</taxon>
        <taxon>Basidiomycota</taxon>
        <taxon>Agaricomycotina</taxon>
        <taxon>Agaricomycetes</taxon>
        <taxon>Agaricomycetidae</taxon>
        <taxon>Agaricales</taxon>
        <taxon>Agaricineae</taxon>
        <taxon>Hydnangiaceae</taxon>
        <taxon>Laccaria</taxon>
    </lineage>
</organism>
<dbReference type="HOGENOM" id="CLU_2292185_0_0_1"/>
<evidence type="ECO:0008006" key="4">
    <source>
        <dbReference type="Google" id="ProtNLM"/>
    </source>
</evidence>
<evidence type="ECO:0000313" key="2">
    <source>
        <dbReference type="EMBL" id="KIK07577.1"/>
    </source>
</evidence>
<evidence type="ECO:0000313" key="3">
    <source>
        <dbReference type="Proteomes" id="UP000054477"/>
    </source>
</evidence>
<reference evidence="3" key="2">
    <citation type="submission" date="2015-01" db="EMBL/GenBank/DDBJ databases">
        <title>Evolutionary Origins and Diversification of the Mycorrhizal Mutualists.</title>
        <authorList>
            <consortium name="DOE Joint Genome Institute"/>
            <consortium name="Mycorrhizal Genomics Consortium"/>
            <person name="Kohler A."/>
            <person name="Kuo A."/>
            <person name="Nagy L.G."/>
            <person name="Floudas D."/>
            <person name="Copeland A."/>
            <person name="Barry K.W."/>
            <person name="Cichocki N."/>
            <person name="Veneault-Fourrey C."/>
            <person name="LaButti K."/>
            <person name="Lindquist E.A."/>
            <person name="Lipzen A."/>
            <person name="Lundell T."/>
            <person name="Morin E."/>
            <person name="Murat C."/>
            <person name="Riley R."/>
            <person name="Ohm R."/>
            <person name="Sun H."/>
            <person name="Tunlid A."/>
            <person name="Henrissat B."/>
            <person name="Grigoriev I.V."/>
            <person name="Hibbett D.S."/>
            <person name="Martin F."/>
        </authorList>
    </citation>
    <scope>NUCLEOTIDE SEQUENCE [LARGE SCALE GENOMIC DNA]</scope>
    <source>
        <strain evidence="3">LaAM-08-1</strain>
    </source>
</reference>
<evidence type="ECO:0000256" key="1">
    <source>
        <dbReference type="SAM" id="SignalP"/>
    </source>
</evidence>
<keyword evidence="1" id="KW-0732">Signal</keyword>